<evidence type="ECO:0000313" key="13">
    <source>
        <dbReference type="EMBL" id="GHF81308.1"/>
    </source>
</evidence>
<dbReference type="RefSeq" id="WP_189767210.1">
    <property type="nucleotide sequence ID" value="NZ_BNCK01000001.1"/>
</dbReference>
<dbReference type="InterPro" id="IPR014729">
    <property type="entry name" value="Rossmann-like_a/b/a_fold"/>
</dbReference>
<dbReference type="Proteomes" id="UP000623842">
    <property type="component" value="Unassembled WGS sequence"/>
</dbReference>
<feature type="domain" description="Cytidyltransferase-like" evidence="12">
    <location>
        <begin position="15"/>
        <end position="193"/>
    </location>
</feature>
<evidence type="ECO:0000256" key="1">
    <source>
        <dbReference type="ARBA" id="ARBA00002324"/>
    </source>
</evidence>
<dbReference type="Gene3D" id="3.40.50.620">
    <property type="entry name" value="HUPs"/>
    <property type="match status" value="1"/>
</dbReference>
<comment type="catalytic activity">
    <reaction evidence="10 11">
        <text>nicotinate beta-D-ribonucleotide + ATP + H(+) = deamido-NAD(+) + diphosphate</text>
        <dbReference type="Rhea" id="RHEA:22860"/>
        <dbReference type="ChEBI" id="CHEBI:15378"/>
        <dbReference type="ChEBI" id="CHEBI:30616"/>
        <dbReference type="ChEBI" id="CHEBI:33019"/>
        <dbReference type="ChEBI" id="CHEBI:57502"/>
        <dbReference type="ChEBI" id="CHEBI:58437"/>
        <dbReference type="EC" id="2.7.7.18"/>
    </reaction>
</comment>
<keyword evidence="9 11" id="KW-0520">NAD</keyword>
<evidence type="ECO:0000256" key="6">
    <source>
        <dbReference type="ARBA" id="ARBA00022695"/>
    </source>
</evidence>
<dbReference type="CDD" id="cd02165">
    <property type="entry name" value="NMNAT"/>
    <property type="match status" value="1"/>
</dbReference>
<sequence>MSSTTNVLAPYRVGILGGTFDPIHYGHIKPALDIAKQLKLDELSLMPAHIPPHKQGTHADAMHRLKMTELAAKEGASITVDNRELTRNTPSYTVDTLAQIRQERPNVQLFFLVGMDSLLSFTRWYKWQEILTYCHLVVSVRPGYDKALLNEQDQQALAPYFCDSTESLVHHHAGKIVLLNQPSIDVSSTELRSAITNNCFDESLQPKSVIDYIKRHNLYR</sequence>
<dbReference type="InterPro" id="IPR005248">
    <property type="entry name" value="NadD/NMNAT"/>
</dbReference>
<evidence type="ECO:0000256" key="4">
    <source>
        <dbReference type="ARBA" id="ARBA00022642"/>
    </source>
</evidence>
<dbReference type="AlphaFoldDB" id="A0A919BBS9"/>
<evidence type="ECO:0000259" key="12">
    <source>
        <dbReference type="Pfam" id="PF01467"/>
    </source>
</evidence>
<dbReference type="GO" id="GO:0005524">
    <property type="term" value="F:ATP binding"/>
    <property type="evidence" value="ECO:0007669"/>
    <property type="project" value="UniProtKB-KW"/>
</dbReference>
<name>A0A919BBS9_9GAMM</name>
<dbReference type="GO" id="GO:0004515">
    <property type="term" value="F:nicotinate-nucleotide adenylyltransferase activity"/>
    <property type="evidence" value="ECO:0007669"/>
    <property type="project" value="UniProtKB-UniRule"/>
</dbReference>
<comment type="function">
    <text evidence="1 11">Catalyzes the reversible adenylation of nicotinate mononucleotide (NaMN) to nicotinic acid adenine dinucleotide (NaAD).</text>
</comment>
<dbReference type="FunFam" id="3.40.50.620:FF:000039">
    <property type="entry name" value="Probable nicotinate-nucleotide adenylyltransferase"/>
    <property type="match status" value="1"/>
</dbReference>
<reference evidence="13" key="2">
    <citation type="submission" date="2020-09" db="EMBL/GenBank/DDBJ databases">
        <authorList>
            <person name="Sun Q."/>
            <person name="Kim S."/>
        </authorList>
    </citation>
    <scope>NUCLEOTIDE SEQUENCE</scope>
    <source>
        <strain evidence="13">KCTC 42731</strain>
    </source>
</reference>
<evidence type="ECO:0000256" key="3">
    <source>
        <dbReference type="ARBA" id="ARBA00009014"/>
    </source>
</evidence>
<protein>
    <recommendedName>
        <fullName evidence="11">Probable nicotinate-nucleotide adenylyltransferase</fullName>
        <ecNumber evidence="11">2.7.7.18</ecNumber>
    </recommendedName>
    <alternativeName>
        <fullName evidence="11">Deamido-NAD(+) diphosphorylase</fullName>
    </alternativeName>
    <alternativeName>
        <fullName evidence="11">Deamido-NAD(+) pyrophosphorylase</fullName>
    </alternativeName>
    <alternativeName>
        <fullName evidence="11">Nicotinate mononucleotide adenylyltransferase</fullName>
        <shortName evidence="11">NaMN adenylyltransferase</shortName>
    </alternativeName>
</protein>
<evidence type="ECO:0000256" key="8">
    <source>
        <dbReference type="ARBA" id="ARBA00022840"/>
    </source>
</evidence>
<dbReference type="SUPFAM" id="SSF52374">
    <property type="entry name" value="Nucleotidylyl transferase"/>
    <property type="match status" value="1"/>
</dbReference>
<dbReference type="NCBIfam" id="TIGR00482">
    <property type="entry name" value="nicotinate (nicotinamide) nucleotide adenylyltransferase"/>
    <property type="match status" value="1"/>
</dbReference>
<accession>A0A919BBS9</accession>
<evidence type="ECO:0000256" key="11">
    <source>
        <dbReference type="HAMAP-Rule" id="MF_00244"/>
    </source>
</evidence>
<dbReference type="PANTHER" id="PTHR39321">
    <property type="entry name" value="NICOTINATE-NUCLEOTIDE ADENYLYLTRANSFERASE-RELATED"/>
    <property type="match status" value="1"/>
</dbReference>
<comment type="similarity">
    <text evidence="3 11">Belongs to the NadD family.</text>
</comment>
<keyword evidence="14" id="KW-1185">Reference proteome</keyword>
<reference evidence="13" key="1">
    <citation type="journal article" date="2014" name="Int. J. Syst. Evol. Microbiol.">
        <title>Complete genome sequence of Corynebacterium casei LMG S-19264T (=DSM 44701T), isolated from a smear-ripened cheese.</title>
        <authorList>
            <consortium name="US DOE Joint Genome Institute (JGI-PGF)"/>
            <person name="Walter F."/>
            <person name="Albersmeier A."/>
            <person name="Kalinowski J."/>
            <person name="Ruckert C."/>
        </authorList>
    </citation>
    <scope>NUCLEOTIDE SEQUENCE</scope>
    <source>
        <strain evidence="13">KCTC 42731</strain>
    </source>
</reference>
<gene>
    <name evidence="11 13" type="primary">nadD</name>
    <name evidence="13" type="ORF">GCM10017161_05890</name>
</gene>
<proteinExistence type="inferred from homology"/>
<dbReference type="HAMAP" id="MF_00244">
    <property type="entry name" value="NaMN_adenylyltr"/>
    <property type="match status" value="1"/>
</dbReference>
<evidence type="ECO:0000256" key="2">
    <source>
        <dbReference type="ARBA" id="ARBA00005019"/>
    </source>
</evidence>
<dbReference type="PANTHER" id="PTHR39321:SF3">
    <property type="entry name" value="PHOSPHOPANTETHEINE ADENYLYLTRANSFERASE"/>
    <property type="match status" value="1"/>
</dbReference>
<evidence type="ECO:0000256" key="7">
    <source>
        <dbReference type="ARBA" id="ARBA00022741"/>
    </source>
</evidence>
<dbReference type="EMBL" id="BNCK01000001">
    <property type="protein sequence ID" value="GHF81308.1"/>
    <property type="molecule type" value="Genomic_DNA"/>
</dbReference>
<evidence type="ECO:0000256" key="10">
    <source>
        <dbReference type="ARBA" id="ARBA00048721"/>
    </source>
</evidence>
<dbReference type="GO" id="GO:0009435">
    <property type="term" value="P:NAD+ biosynthetic process"/>
    <property type="evidence" value="ECO:0007669"/>
    <property type="project" value="UniProtKB-UniRule"/>
</dbReference>
<evidence type="ECO:0000256" key="9">
    <source>
        <dbReference type="ARBA" id="ARBA00023027"/>
    </source>
</evidence>
<comment type="pathway">
    <text evidence="2 11">Cofactor biosynthesis; NAD(+) biosynthesis; deamido-NAD(+) from nicotinate D-ribonucleotide: step 1/1.</text>
</comment>
<dbReference type="NCBIfam" id="TIGR00125">
    <property type="entry name" value="cyt_tran_rel"/>
    <property type="match status" value="1"/>
</dbReference>
<dbReference type="NCBIfam" id="NF000840">
    <property type="entry name" value="PRK00071.1-3"/>
    <property type="match status" value="1"/>
</dbReference>
<dbReference type="Pfam" id="PF01467">
    <property type="entry name" value="CTP_transf_like"/>
    <property type="match status" value="1"/>
</dbReference>
<evidence type="ECO:0000313" key="14">
    <source>
        <dbReference type="Proteomes" id="UP000623842"/>
    </source>
</evidence>
<keyword evidence="6 11" id="KW-0548">Nucleotidyltransferase</keyword>
<comment type="caution">
    <text evidence="13">The sequence shown here is derived from an EMBL/GenBank/DDBJ whole genome shotgun (WGS) entry which is preliminary data.</text>
</comment>
<keyword evidence="5 11" id="KW-0808">Transferase</keyword>
<dbReference type="InterPro" id="IPR004821">
    <property type="entry name" value="Cyt_trans-like"/>
</dbReference>
<keyword evidence="8 11" id="KW-0067">ATP-binding</keyword>
<keyword evidence="4 11" id="KW-0662">Pyridine nucleotide biosynthesis</keyword>
<dbReference type="NCBIfam" id="NF000839">
    <property type="entry name" value="PRK00071.1-1"/>
    <property type="match status" value="1"/>
</dbReference>
<organism evidence="13 14">
    <name type="scientific">Thalassotalea marina</name>
    <dbReference type="NCBI Taxonomy" id="1673741"/>
    <lineage>
        <taxon>Bacteria</taxon>
        <taxon>Pseudomonadati</taxon>
        <taxon>Pseudomonadota</taxon>
        <taxon>Gammaproteobacteria</taxon>
        <taxon>Alteromonadales</taxon>
        <taxon>Colwelliaceae</taxon>
        <taxon>Thalassotalea</taxon>
    </lineage>
</organism>
<evidence type="ECO:0000256" key="5">
    <source>
        <dbReference type="ARBA" id="ARBA00022679"/>
    </source>
</evidence>
<keyword evidence="7 11" id="KW-0547">Nucleotide-binding</keyword>
<dbReference type="EC" id="2.7.7.18" evidence="11"/>